<evidence type="ECO:0000313" key="5">
    <source>
        <dbReference type="Proteomes" id="UP001390339"/>
    </source>
</evidence>
<reference evidence="4 5" key="1">
    <citation type="journal article" date="2024" name="IMA Fungus">
        <title>Apiospora arundinis, a panoply of carbohydrate-active enzymes and secondary metabolites.</title>
        <authorList>
            <person name="Sorensen T."/>
            <person name="Petersen C."/>
            <person name="Muurmann A.T."/>
            <person name="Christiansen J.V."/>
            <person name="Brundto M.L."/>
            <person name="Overgaard C.K."/>
            <person name="Boysen A.T."/>
            <person name="Wollenberg R.D."/>
            <person name="Larsen T.O."/>
            <person name="Sorensen J.L."/>
            <person name="Nielsen K.L."/>
            <person name="Sondergaard T.E."/>
        </authorList>
    </citation>
    <scope>NUCLEOTIDE SEQUENCE [LARGE SCALE GENOMIC DNA]</scope>
    <source>
        <strain evidence="4 5">AAU 773</strain>
    </source>
</reference>
<gene>
    <name evidence="4" type="ORF">PGQ11_010133</name>
</gene>
<feature type="region of interest" description="Disordered" evidence="1">
    <location>
        <begin position="25"/>
        <end position="67"/>
    </location>
</feature>
<protein>
    <submittedName>
        <fullName evidence="4">Deoxyribonuclease NucA/NucB-domain-containing protein</fullName>
    </submittedName>
</protein>
<keyword evidence="2" id="KW-0732">Signal</keyword>
<dbReference type="InterPro" id="IPR029476">
    <property type="entry name" value="DNase_NucA_NucB"/>
</dbReference>
<name>A0ABR2I9K6_9PEZI</name>
<feature type="signal peptide" evidence="2">
    <location>
        <begin position="1"/>
        <end position="18"/>
    </location>
</feature>
<dbReference type="Pfam" id="PF14040">
    <property type="entry name" value="DNase_NucA_NucB"/>
    <property type="match status" value="1"/>
</dbReference>
<accession>A0ABR2I9K6</accession>
<feature type="compositionally biased region" description="Basic and acidic residues" evidence="1">
    <location>
        <begin position="32"/>
        <end position="42"/>
    </location>
</feature>
<evidence type="ECO:0000259" key="3">
    <source>
        <dbReference type="Pfam" id="PF14040"/>
    </source>
</evidence>
<proteinExistence type="predicted"/>
<feature type="compositionally biased region" description="Basic and acidic residues" evidence="1">
    <location>
        <begin position="50"/>
        <end position="65"/>
    </location>
</feature>
<evidence type="ECO:0000256" key="1">
    <source>
        <dbReference type="SAM" id="MobiDB-lite"/>
    </source>
</evidence>
<evidence type="ECO:0000256" key="2">
    <source>
        <dbReference type="SAM" id="SignalP"/>
    </source>
</evidence>
<feature type="domain" description="Deoxyribonuclease NucA/NucB" evidence="3">
    <location>
        <begin position="94"/>
        <end position="189"/>
    </location>
</feature>
<keyword evidence="5" id="KW-1185">Reference proteome</keyword>
<dbReference type="Proteomes" id="UP001390339">
    <property type="component" value="Unassembled WGS sequence"/>
</dbReference>
<feature type="chain" id="PRO_5046387715" evidence="2">
    <location>
        <begin position="19"/>
        <end position="323"/>
    </location>
</feature>
<comment type="caution">
    <text evidence="4">The sequence shown here is derived from an EMBL/GenBank/DDBJ whole genome shotgun (WGS) entry which is preliminary data.</text>
</comment>
<dbReference type="EMBL" id="JAPCWZ010000006">
    <property type="protein sequence ID" value="KAK8859399.1"/>
    <property type="molecule type" value="Genomic_DNA"/>
</dbReference>
<organism evidence="4 5">
    <name type="scientific">Apiospora arundinis</name>
    <dbReference type="NCBI Taxonomy" id="335852"/>
    <lineage>
        <taxon>Eukaryota</taxon>
        <taxon>Fungi</taxon>
        <taxon>Dikarya</taxon>
        <taxon>Ascomycota</taxon>
        <taxon>Pezizomycotina</taxon>
        <taxon>Sordariomycetes</taxon>
        <taxon>Xylariomycetidae</taxon>
        <taxon>Amphisphaeriales</taxon>
        <taxon>Apiosporaceae</taxon>
        <taxon>Apiospora</taxon>
    </lineage>
</organism>
<evidence type="ECO:0000313" key="4">
    <source>
        <dbReference type="EMBL" id="KAK8859399.1"/>
    </source>
</evidence>
<sequence length="323" mass="35788">MRVSALFLAVSISSLAWASIVPETSYQPGKTGLEERAKDKPKPKPKPRPKPYDRPKPTPDPDADKPFTFVINCSPYLGSGGKQRNGAGETCNTMCFGTQCHLKTNTYTFDGADEPKKDVRRERVGCNRPKGVPGWENVCKTEDWKKKNGDKTSCDEFPFASTSDADGGKQFFRCASETNQNSQGAQVKNAGAACKKRNKKNGKPEFPCKFTLSFKGEENFKYCKKNPDCKPDGNLFTKGNKPMTKRDLDTRTPALQGGYYQLRSGETIYSPSDLEIGTVAVRNVFSNNTIPDDEAKVLAARGLFDDSAWEDEEFVEDEVVAKL</sequence>